<evidence type="ECO:0000259" key="16">
    <source>
        <dbReference type="PROSITE" id="PS50262"/>
    </source>
</evidence>
<evidence type="ECO:0000256" key="10">
    <source>
        <dbReference type="ARBA" id="ARBA00022989"/>
    </source>
</evidence>
<dbReference type="GO" id="GO:0016020">
    <property type="term" value="C:membrane"/>
    <property type="evidence" value="ECO:0007669"/>
    <property type="project" value="UniProtKB-SubCell"/>
</dbReference>
<protein>
    <recommendedName>
        <fullName evidence="3">Methionyl-tRNA formyltransferase, mitochondrial</fullName>
        <ecNumber evidence="2">2.1.2.9</ecNumber>
    </recommendedName>
</protein>
<feature type="transmembrane region" description="Helical" evidence="14">
    <location>
        <begin position="209"/>
        <end position="232"/>
    </location>
</feature>
<keyword evidence="4 14" id="KW-0600">Photoreceptor protein</keyword>
<dbReference type="PANTHER" id="PTHR11138">
    <property type="entry name" value="METHIONYL-TRNA FORMYLTRANSFERASE"/>
    <property type="match status" value="1"/>
</dbReference>
<evidence type="ECO:0000313" key="17">
    <source>
        <dbReference type="EMBL" id="PCG69166.1"/>
    </source>
</evidence>
<dbReference type="InterPro" id="IPR011034">
    <property type="entry name" value="Formyl_transferase-like_C_sf"/>
</dbReference>
<evidence type="ECO:0000256" key="9">
    <source>
        <dbReference type="ARBA" id="ARBA00022925"/>
    </source>
</evidence>
<dbReference type="GO" id="GO:0009881">
    <property type="term" value="F:photoreceptor activity"/>
    <property type="evidence" value="ECO:0007669"/>
    <property type="project" value="UniProtKB-KW"/>
</dbReference>
<evidence type="ECO:0000256" key="6">
    <source>
        <dbReference type="ARBA" id="ARBA00022679"/>
    </source>
</evidence>
<feature type="signal peptide" evidence="15">
    <location>
        <begin position="1"/>
        <end position="18"/>
    </location>
</feature>
<dbReference type="InterPro" id="IPR036477">
    <property type="entry name" value="Formyl_transf_N_sf"/>
</dbReference>
<dbReference type="PRINTS" id="PR00238">
    <property type="entry name" value="OPSIN"/>
</dbReference>
<dbReference type="InterPro" id="IPR005794">
    <property type="entry name" value="Fmt"/>
</dbReference>
<dbReference type="SUPFAM" id="SSF53328">
    <property type="entry name" value="Formyltransferase"/>
    <property type="match status" value="1"/>
</dbReference>
<keyword evidence="13" id="KW-1015">Disulfide bond</keyword>
<organism evidence="17">
    <name type="scientific">Heliothis virescens</name>
    <name type="common">Tobacco budworm moth</name>
    <dbReference type="NCBI Taxonomy" id="7102"/>
    <lineage>
        <taxon>Eukaryota</taxon>
        <taxon>Metazoa</taxon>
        <taxon>Ecdysozoa</taxon>
        <taxon>Arthropoda</taxon>
        <taxon>Hexapoda</taxon>
        <taxon>Insecta</taxon>
        <taxon>Pterygota</taxon>
        <taxon>Neoptera</taxon>
        <taxon>Endopterygota</taxon>
        <taxon>Lepidoptera</taxon>
        <taxon>Glossata</taxon>
        <taxon>Ditrysia</taxon>
        <taxon>Noctuoidea</taxon>
        <taxon>Noctuidae</taxon>
        <taxon>Heliothinae</taxon>
        <taxon>Heliothis</taxon>
    </lineage>
</organism>
<keyword evidence="10 14" id="KW-1133">Transmembrane helix</keyword>
<dbReference type="InterPro" id="IPR001760">
    <property type="entry name" value="Opsin"/>
</dbReference>
<dbReference type="PROSITE" id="PS00237">
    <property type="entry name" value="G_PROTEIN_RECEP_F1_1"/>
    <property type="match status" value="1"/>
</dbReference>
<dbReference type="EC" id="2.1.2.9" evidence="2"/>
<dbReference type="Pfam" id="PF02911">
    <property type="entry name" value="Formyl_trans_C"/>
    <property type="match status" value="1"/>
</dbReference>
<dbReference type="PRINTS" id="PR00237">
    <property type="entry name" value="GPCRRHODOPSN"/>
</dbReference>
<accession>A0A2A4JBM5</accession>
<feature type="transmembrane region" description="Helical" evidence="14">
    <location>
        <begin position="244"/>
        <end position="266"/>
    </location>
</feature>
<dbReference type="InterPro" id="IPR002376">
    <property type="entry name" value="Formyl_transf_N"/>
</dbReference>
<keyword evidence="7 14" id="KW-0812">Transmembrane</keyword>
<dbReference type="InterPro" id="IPR041711">
    <property type="entry name" value="Met-tRNA-FMT_N"/>
</dbReference>
<keyword evidence="9 14" id="KW-0681">Retinal protein</keyword>
<evidence type="ECO:0000256" key="13">
    <source>
        <dbReference type="ARBA" id="ARBA00023157"/>
    </source>
</evidence>
<evidence type="ECO:0000256" key="11">
    <source>
        <dbReference type="ARBA" id="ARBA00022991"/>
    </source>
</evidence>
<dbReference type="PROSITE" id="PS50262">
    <property type="entry name" value="G_PROTEIN_RECEP_F1_2"/>
    <property type="match status" value="1"/>
</dbReference>
<dbReference type="NCBIfam" id="TIGR00460">
    <property type="entry name" value="fmt"/>
    <property type="match status" value="1"/>
</dbReference>
<dbReference type="SUPFAM" id="SSF81321">
    <property type="entry name" value="Family A G protein-coupled receptor-like"/>
    <property type="match status" value="1"/>
</dbReference>
<keyword evidence="5 14" id="KW-0716">Sensory transduction</keyword>
<keyword evidence="14" id="KW-0675">Receptor</keyword>
<keyword evidence="14" id="KW-0297">G-protein coupled receptor</keyword>
<dbReference type="CDD" id="cd08646">
    <property type="entry name" value="FMT_core_Met-tRNA-FMT_N"/>
    <property type="match status" value="1"/>
</dbReference>
<dbReference type="Gene3D" id="1.20.1070.10">
    <property type="entry name" value="Rhodopsin 7-helix transmembrane proteins"/>
    <property type="match status" value="1"/>
</dbReference>
<dbReference type="EMBL" id="NWSH01002106">
    <property type="protein sequence ID" value="PCG69166.1"/>
    <property type="molecule type" value="Genomic_DNA"/>
</dbReference>
<dbReference type="STRING" id="7102.A0A2A4JBM5"/>
<dbReference type="InterPro" id="IPR000276">
    <property type="entry name" value="GPCR_Rhodpsn"/>
</dbReference>
<feature type="transmembrane region" description="Helical" evidence="14">
    <location>
        <begin position="337"/>
        <end position="360"/>
    </location>
</feature>
<dbReference type="SMART" id="SM01381">
    <property type="entry name" value="7TM_GPCR_Srsx"/>
    <property type="match status" value="1"/>
</dbReference>
<comment type="subcellular location">
    <subcellularLocation>
        <location evidence="14">Membrane</location>
        <topology evidence="14">Multi-pass membrane protein</topology>
    </subcellularLocation>
</comment>
<keyword evidence="6" id="KW-0808">Transferase</keyword>
<gene>
    <name evidence="17" type="ORF">B5V51_4445</name>
</gene>
<dbReference type="PRINTS" id="PR00577">
    <property type="entry name" value="OPSINRH3RH4"/>
</dbReference>
<keyword evidence="11 14" id="KW-0157">Chromophore</keyword>
<dbReference type="PANTHER" id="PTHR11138:SF5">
    <property type="entry name" value="METHIONYL-TRNA FORMYLTRANSFERASE, MITOCHONDRIAL"/>
    <property type="match status" value="1"/>
</dbReference>
<dbReference type="InterPro" id="IPR005793">
    <property type="entry name" value="Formyl_trans_C"/>
</dbReference>
<keyword evidence="14" id="KW-0807">Transducer</keyword>
<dbReference type="SUPFAM" id="SSF50486">
    <property type="entry name" value="FMT C-terminal domain-like"/>
    <property type="match status" value="1"/>
</dbReference>
<dbReference type="GO" id="GO:0005739">
    <property type="term" value="C:mitochondrion"/>
    <property type="evidence" value="ECO:0007669"/>
    <property type="project" value="TreeGrafter"/>
</dbReference>
<evidence type="ECO:0000256" key="5">
    <source>
        <dbReference type="ARBA" id="ARBA00022606"/>
    </source>
</evidence>
<keyword evidence="15" id="KW-0732">Signal</keyword>
<dbReference type="AlphaFoldDB" id="A0A2A4JBM5"/>
<evidence type="ECO:0000256" key="7">
    <source>
        <dbReference type="ARBA" id="ARBA00022692"/>
    </source>
</evidence>
<keyword evidence="12 14" id="KW-0472">Membrane</keyword>
<evidence type="ECO:0000256" key="4">
    <source>
        <dbReference type="ARBA" id="ARBA00022543"/>
    </source>
</evidence>
<dbReference type="Gene3D" id="3.40.50.12230">
    <property type="match status" value="1"/>
</dbReference>
<dbReference type="GO" id="GO:0004930">
    <property type="term" value="F:G protein-coupled receptor activity"/>
    <property type="evidence" value="ECO:0007669"/>
    <property type="project" value="UniProtKB-KW"/>
</dbReference>
<dbReference type="Pfam" id="PF00001">
    <property type="entry name" value="7tm_1"/>
    <property type="match status" value="1"/>
</dbReference>
<dbReference type="GO" id="GO:0007602">
    <property type="term" value="P:phototransduction"/>
    <property type="evidence" value="ECO:0007669"/>
    <property type="project" value="UniProtKB-KW"/>
</dbReference>
<evidence type="ECO:0000256" key="14">
    <source>
        <dbReference type="RuleBase" id="RU004951"/>
    </source>
</evidence>
<evidence type="ECO:0000256" key="1">
    <source>
        <dbReference type="ARBA" id="ARBA00010699"/>
    </source>
</evidence>
<comment type="caution">
    <text evidence="17">The sequence shown here is derived from an EMBL/GenBank/DDBJ whole genome shotgun (WGS) entry which is preliminary data.</text>
</comment>
<dbReference type="PROSITE" id="PS00238">
    <property type="entry name" value="OPSIN"/>
    <property type="match status" value="1"/>
</dbReference>
<feature type="domain" description="G-protein coupled receptors family 1 profile" evidence="16">
    <location>
        <begin position="188"/>
        <end position="452"/>
    </location>
</feature>
<sequence>MLSLLIFALVSASNIVYCLNSETATRVMDKTYTVQMQGVKTKCIYCKITKIVALKPFKCHNDFLWRCLDDLKQWKRRRRSSDHFENQLNDESSKLKVTDGVVSDFASYQNSVDIIETTTLGVSENKLALVAKFIERWPVDRWRSLGLFTDDYLLRINSHWLQFPPPDSWIQYTFGSTYVFLAGIGAFGNVLVLLMYMRCRSLRTPGNILVANLALSDFLMLAKTPIFIFNSFNLGPALGKTGCLIYGFIGGLTGTTSIATLSAIALDRYWAVVRPLEPLRALTAIRARLLAIGAWLYACIFAIIPALDIGYGRYVPEGYLTSCSFDYLTEDVSPRCFIFVFFCAAWLAPFCTITFCYISIFRVVACNTSMSYGNQDQRLSSRHVKERTKRKAEIKLAFLVMAVIALFFISWTPYAVVALLGISGRKDLLTPITSMVPALFCKTAACINPFIYIITHPKFRKEFKKMLYRDKSRRMSGTLKTIGYCTDTTRMHRPSKDLSDTEVEIVEMKDIPYQNDEKHDGKVKTISSNVAQRQDSQRNGIALSSLRKINDFRKKENYLIERLDLVTTNTKHKTDIIKYAESENINTIPWPLHNLRTGEYDLGLIVAFGHLIKEDLLNKFPLGMVNVHPSLLPRWRGAAPIIHTLLHGDQVTGVTLMKIKADIFDVGEIISQIKVPVPKDIKLPELTEQLSEYGAEMLVDCIKTLPTSLENAHPQSTEGVTYAKKIHKNISEVRWSEMSSVEVYNLYRALYGLYPLTTTFKGRQMKLFDAFIHEPEKVDHSQKPVGTLEYSEKTNAIRILCKDRRYIYFKSLRIVGKRQISALDFYNGYIRNVPVDKRECTVSRNQ</sequence>
<evidence type="ECO:0000256" key="12">
    <source>
        <dbReference type="ARBA" id="ARBA00023136"/>
    </source>
</evidence>
<evidence type="ECO:0000256" key="15">
    <source>
        <dbReference type="SAM" id="SignalP"/>
    </source>
</evidence>
<feature type="transmembrane region" description="Helical" evidence="14">
    <location>
        <begin position="178"/>
        <end position="197"/>
    </location>
</feature>
<comment type="similarity">
    <text evidence="14">Belongs to the G-protein coupled receptor 1 family. Opsin subfamily.</text>
</comment>
<dbReference type="GO" id="GO:0007601">
    <property type="term" value="P:visual perception"/>
    <property type="evidence" value="ECO:0007669"/>
    <property type="project" value="InterPro"/>
</dbReference>
<name>A0A2A4JBM5_HELVI</name>
<dbReference type="Pfam" id="PF00551">
    <property type="entry name" value="Formyl_trans_N"/>
    <property type="match status" value="1"/>
</dbReference>
<dbReference type="GO" id="GO:0004479">
    <property type="term" value="F:methionyl-tRNA formyltransferase activity"/>
    <property type="evidence" value="ECO:0007669"/>
    <property type="project" value="UniProtKB-EC"/>
</dbReference>
<dbReference type="InterPro" id="IPR017452">
    <property type="entry name" value="GPCR_Rhodpsn_7TM"/>
</dbReference>
<evidence type="ECO:0000256" key="3">
    <source>
        <dbReference type="ARBA" id="ARBA00014185"/>
    </source>
</evidence>
<feature type="transmembrane region" description="Helical" evidence="14">
    <location>
        <begin position="434"/>
        <end position="455"/>
    </location>
</feature>
<feature type="transmembrane region" description="Helical" evidence="14">
    <location>
        <begin position="287"/>
        <end position="307"/>
    </location>
</feature>
<evidence type="ECO:0000256" key="2">
    <source>
        <dbReference type="ARBA" id="ARBA00012261"/>
    </source>
</evidence>
<evidence type="ECO:0000256" key="8">
    <source>
        <dbReference type="ARBA" id="ARBA00022917"/>
    </source>
</evidence>
<proteinExistence type="inferred from homology"/>
<dbReference type="InterPro" id="IPR027430">
    <property type="entry name" value="Retinal_BS"/>
</dbReference>
<keyword evidence="8" id="KW-0648">Protein biosynthesis</keyword>
<reference evidence="17" key="1">
    <citation type="submission" date="2017-09" db="EMBL/GenBank/DDBJ databases">
        <title>Contemporary evolution of a Lepidopteran species, Heliothis virescens, in response to modern agricultural practices.</title>
        <authorList>
            <person name="Fritz M.L."/>
            <person name="Deyonke A.M."/>
            <person name="Papanicolaou A."/>
            <person name="Micinski S."/>
            <person name="Westbrook J."/>
            <person name="Gould F."/>
        </authorList>
    </citation>
    <scope>NUCLEOTIDE SEQUENCE [LARGE SCALE GENOMIC DNA]</scope>
    <source>
        <strain evidence="17">HvINT-</strain>
        <tissue evidence="17">Whole body</tissue>
    </source>
</reference>
<feature type="transmembrane region" description="Helical" evidence="14">
    <location>
        <begin position="396"/>
        <end position="422"/>
    </location>
</feature>
<comment type="similarity">
    <text evidence="1">Belongs to the Fmt family.</text>
</comment>
<feature type="chain" id="PRO_5011974802" description="Methionyl-tRNA formyltransferase, mitochondrial" evidence="15">
    <location>
        <begin position="19"/>
        <end position="846"/>
    </location>
</feature>